<accession>A0A432Z1L7</accession>
<evidence type="ECO:0008006" key="11">
    <source>
        <dbReference type="Google" id="ProtNLM"/>
    </source>
</evidence>
<keyword evidence="4" id="KW-0808">Transferase</keyword>
<keyword evidence="8" id="KW-0325">Glycoprotein</keyword>
<evidence type="ECO:0000256" key="5">
    <source>
        <dbReference type="ARBA" id="ARBA00022692"/>
    </source>
</evidence>
<evidence type="ECO:0000256" key="2">
    <source>
        <dbReference type="ARBA" id="ARBA00004308"/>
    </source>
</evidence>
<comment type="caution">
    <text evidence="9">The sequence shown here is derived from an EMBL/GenBank/DDBJ whole genome shotgun (WGS) entry which is preliminary data.</text>
</comment>
<evidence type="ECO:0000256" key="8">
    <source>
        <dbReference type="ARBA" id="ARBA00023180"/>
    </source>
</evidence>
<evidence type="ECO:0000256" key="4">
    <source>
        <dbReference type="ARBA" id="ARBA00022679"/>
    </source>
</evidence>
<keyword evidence="10" id="KW-1185">Reference proteome</keyword>
<dbReference type="OrthoDB" id="6238288at2"/>
<evidence type="ECO:0000313" key="10">
    <source>
        <dbReference type="Proteomes" id="UP000288058"/>
    </source>
</evidence>
<proteinExistence type="predicted"/>
<evidence type="ECO:0000256" key="3">
    <source>
        <dbReference type="ARBA" id="ARBA00022676"/>
    </source>
</evidence>
<sequence length="304" mass="35181">MNSSKIKSATEAQQASRAGRYDCNVLHSFRYHWQQQQTFERWLDYMIFKRQLGYPLSPAHLKLAQHWSKNNWLQRLRSNLYGHRARQLQNLIDEIKGYSATPGVKKPFQQRVAGWRQQEAANFNELQRRLSNASVVVVGNSPNLAEQTQGAQIDTNDIVVRFNQYASEHTQERDIGEKLGVWVMAPGYQGPVPNNAEFVIVTGPNMLWWQQNWHALQEHRGKIIGVPLEYWRQCVQLLAAPPSAGFLIVKLLKQLQMKQLSITGFGIQQGSPYHHAIKGHKAVSRHNWDTESTIMTEWMHQHRL</sequence>
<dbReference type="GO" id="GO:0016020">
    <property type="term" value="C:membrane"/>
    <property type="evidence" value="ECO:0007669"/>
    <property type="project" value="UniProtKB-SubCell"/>
</dbReference>
<dbReference type="InterPro" id="IPR001675">
    <property type="entry name" value="Glyco_trans_29"/>
</dbReference>
<keyword evidence="3" id="KW-0328">Glycosyltransferase</keyword>
<dbReference type="Pfam" id="PF00777">
    <property type="entry name" value="Glyco_transf_29"/>
    <property type="match status" value="1"/>
</dbReference>
<dbReference type="EMBL" id="PIQC01000003">
    <property type="protein sequence ID" value="RUO71739.1"/>
    <property type="molecule type" value="Genomic_DNA"/>
</dbReference>
<comment type="subcellular location">
    <subcellularLocation>
        <location evidence="2">Endomembrane system</location>
    </subcellularLocation>
    <subcellularLocation>
        <location evidence="1">Membrane</location>
        <topology evidence="1">Single-pass membrane protein</topology>
    </subcellularLocation>
</comment>
<evidence type="ECO:0000313" key="9">
    <source>
        <dbReference type="EMBL" id="RUO71739.1"/>
    </source>
</evidence>
<gene>
    <name evidence="9" type="ORF">CWI78_04280</name>
</gene>
<dbReference type="GO" id="GO:0012505">
    <property type="term" value="C:endomembrane system"/>
    <property type="evidence" value="ECO:0007669"/>
    <property type="project" value="UniProtKB-SubCell"/>
</dbReference>
<dbReference type="RefSeq" id="WP_126780598.1">
    <property type="nucleotide sequence ID" value="NZ_PIQC01000003.1"/>
</dbReference>
<dbReference type="Gene3D" id="3.90.1480.20">
    <property type="entry name" value="Glycosyl transferase family 29"/>
    <property type="match status" value="1"/>
</dbReference>
<evidence type="ECO:0000256" key="7">
    <source>
        <dbReference type="ARBA" id="ARBA00023136"/>
    </source>
</evidence>
<dbReference type="InterPro" id="IPR038578">
    <property type="entry name" value="GT29-like_sf"/>
</dbReference>
<organism evidence="9 10">
    <name type="scientific">Idiomarina ramblicola</name>
    <dbReference type="NCBI Taxonomy" id="263724"/>
    <lineage>
        <taxon>Bacteria</taxon>
        <taxon>Pseudomonadati</taxon>
        <taxon>Pseudomonadota</taxon>
        <taxon>Gammaproteobacteria</taxon>
        <taxon>Alteromonadales</taxon>
        <taxon>Idiomarinaceae</taxon>
        <taxon>Idiomarina</taxon>
    </lineage>
</organism>
<protein>
    <recommendedName>
        <fullName evidence="11">Glycosyltransferase</fullName>
    </recommendedName>
</protein>
<dbReference type="Proteomes" id="UP000288058">
    <property type="component" value="Unassembled WGS sequence"/>
</dbReference>
<dbReference type="GO" id="GO:0008373">
    <property type="term" value="F:sialyltransferase activity"/>
    <property type="evidence" value="ECO:0007669"/>
    <property type="project" value="InterPro"/>
</dbReference>
<dbReference type="AlphaFoldDB" id="A0A432Z1L7"/>
<keyword evidence="5" id="KW-0812">Transmembrane</keyword>
<keyword evidence="7" id="KW-0472">Membrane</keyword>
<evidence type="ECO:0000256" key="6">
    <source>
        <dbReference type="ARBA" id="ARBA00022989"/>
    </source>
</evidence>
<name>A0A432Z1L7_9GAMM</name>
<reference evidence="10" key="1">
    <citation type="journal article" date="2018" name="Front. Microbiol.">
        <title>Genome-Based Analysis Reveals the Taxonomy and Diversity of the Family Idiomarinaceae.</title>
        <authorList>
            <person name="Liu Y."/>
            <person name="Lai Q."/>
            <person name="Shao Z."/>
        </authorList>
    </citation>
    <scope>NUCLEOTIDE SEQUENCE [LARGE SCALE GENOMIC DNA]</scope>
    <source>
        <strain evidence="10">R22</strain>
    </source>
</reference>
<evidence type="ECO:0000256" key="1">
    <source>
        <dbReference type="ARBA" id="ARBA00004167"/>
    </source>
</evidence>
<keyword evidence="6" id="KW-1133">Transmembrane helix</keyword>